<dbReference type="RefSeq" id="WP_144847243.1">
    <property type="nucleotide sequence ID" value="NZ_VMRJ01000002.1"/>
</dbReference>
<reference evidence="1 2" key="1">
    <citation type="submission" date="2019-07" db="EMBL/GenBank/DDBJ databases">
        <title>Hymenobacter sp. straun FUR1 Genome sequencing and assembly.</title>
        <authorList>
            <person name="Chhetri G."/>
        </authorList>
    </citation>
    <scope>NUCLEOTIDE SEQUENCE [LARGE SCALE GENOMIC DNA]</scope>
    <source>
        <strain evidence="1 2">Fur1</strain>
    </source>
</reference>
<dbReference type="OrthoDB" id="6372157at2"/>
<dbReference type="EMBL" id="VMRJ01000002">
    <property type="protein sequence ID" value="TVT41858.1"/>
    <property type="molecule type" value="Genomic_DNA"/>
</dbReference>
<comment type="caution">
    <text evidence="1">The sequence shown here is derived from an EMBL/GenBank/DDBJ whole genome shotgun (WGS) entry which is preliminary data.</text>
</comment>
<protein>
    <submittedName>
        <fullName evidence="1">Uncharacterized protein</fullName>
    </submittedName>
</protein>
<evidence type="ECO:0000313" key="2">
    <source>
        <dbReference type="Proteomes" id="UP000317624"/>
    </source>
</evidence>
<proteinExistence type="predicted"/>
<dbReference type="Proteomes" id="UP000317624">
    <property type="component" value="Unassembled WGS sequence"/>
</dbReference>
<name>A0A558BZB2_9BACT</name>
<dbReference type="AlphaFoldDB" id="A0A558BZB2"/>
<evidence type="ECO:0000313" key="1">
    <source>
        <dbReference type="EMBL" id="TVT41858.1"/>
    </source>
</evidence>
<organism evidence="1 2">
    <name type="scientific">Hymenobacter setariae</name>
    <dbReference type="NCBI Taxonomy" id="2594794"/>
    <lineage>
        <taxon>Bacteria</taxon>
        <taxon>Pseudomonadati</taxon>
        <taxon>Bacteroidota</taxon>
        <taxon>Cytophagia</taxon>
        <taxon>Cytophagales</taxon>
        <taxon>Hymenobacteraceae</taxon>
        <taxon>Hymenobacter</taxon>
    </lineage>
</organism>
<accession>A0A558BZB2</accession>
<sequence length="1188" mass="134893">MSHYINYYRRTLLAHAMGLKLVLGGTGLGKTSSLAALLRSGDFPPDTKFIYVANRIQLLDEMAAQVSDLNLHVHQKRDADQLVEVLAQGLVASLLDYPATPALLADHNQRNPLSATTLERLRGRANRFQQLQGMGLDSFFDLAELARELLRPLKSLLALARQLVAATPAEGQRTTQQEARALAGLPLWPALFPYLHFQEYPACRLLLLTVQKAFHGVFDGERTQRLGQWDAPATGRYVFVFDEFDFLENDLLAMLADDREVRDPFGLVQTFYRRINEQKLVHSGYLAREPRWQPIRDRLERICRRIETLRDEHGIDFPAITHFVSTDDQLKGKAIFQSNYSLVKRPVYLHAAPSRRNTFELTTDRKGRKAFVLLDVVNRTVKDIIRLFGWLKTEHEDVYPELLRQCFGGTDYRAEVQRTRPVGHPPEYCETNYGNLLVNGFGLYEIEEGRSRLTDPDEVAISYRSLHTSPEALLRDMGRQHLVFGLSATAHIRRVLRNFDWAGLARPADPTQSFQPLENTPDDQEDIARANAQKAAVRANTLTLHQALPLEMSVAFGPQLAAIAHNLDNFDEAGPHGHRLRRARHFFAVLARLAGLHAAGELPAHQTHLLFLASVRQVAQLLQKGGDEDGWYGAMPLPGAAGPLQLYDVWFRDEATDERLACYVALYDARFGQALRADPTLDRQYNELFWQGRPVLVVTTYPSAGNGVNLQYYLSELAHAAQDTTQKRDFRYLHLLDAPYYYFSGTDQLETADQEPAAIKRDVYGIMKLLYAKLISEEQAVGQLGHVRHLNRFNRTYLALNDGVLNQVSVVVQALGRIERVWQPMPDQELWLDDAVYAVLEKFATRPELAADCRNYLRYASANMQTLLAHIARQAPAERQALDDELLDLHRPNEAARQHIRQLVLDIEQFKHTGQPADTRTRWQQLREEVLKHDLRGPQLQAVRGTFQTDYARDGQLWLNAENQVAPPQVRSAEFEPWDLNALYRPLTRFLDSFLAHHFRRQGFELAFHDGGTYLLPYVYQSILAGAIGEEAVLAVLHHAGIAASGDGVPDAVFEVADLRVHNRPIFIDCKNYGVRTQRQFALLPDDPLYHPKLNEPHFVEGMVRKWQRLHDALPPGQTEPCRLLIMNLLVDDSAALRYYDEQFRPVADWAAARLVVLTGVLLPQPPSAQNLLTPACQALLQSIKFHH</sequence>
<keyword evidence="2" id="KW-1185">Reference proteome</keyword>
<gene>
    <name evidence="1" type="ORF">FNT36_10580</name>
</gene>